<dbReference type="InterPro" id="IPR046341">
    <property type="entry name" value="SET_dom_sf"/>
</dbReference>
<feature type="domain" description="SET" evidence="3">
    <location>
        <begin position="139"/>
        <end position="286"/>
    </location>
</feature>
<evidence type="ECO:0000256" key="2">
    <source>
        <dbReference type="SAM" id="SignalP"/>
    </source>
</evidence>
<dbReference type="SUPFAM" id="SSF82199">
    <property type="entry name" value="SET domain"/>
    <property type="match status" value="1"/>
</dbReference>
<gene>
    <name evidence="4" type="ORF">CSOJ01_09703</name>
</gene>
<dbReference type="CDD" id="cd20071">
    <property type="entry name" value="SET_SMYD"/>
    <property type="match status" value="1"/>
</dbReference>
<dbReference type="EMBL" id="WIGN01000190">
    <property type="protein sequence ID" value="KAF6805136.1"/>
    <property type="molecule type" value="Genomic_DNA"/>
</dbReference>
<evidence type="ECO:0000313" key="5">
    <source>
        <dbReference type="Proteomes" id="UP000652219"/>
    </source>
</evidence>
<name>A0A8H6J2V4_9PEZI</name>
<dbReference type="PANTHER" id="PTHR47332">
    <property type="entry name" value="SET DOMAIN-CONTAINING PROTEIN 5"/>
    <property type="match status" value="1"/>
</dbReference>
<keyword evidence="2" id="KW-0732">Signal</keyword>
<dbReference type="InterPro" id="IPR001214">
    <property type="entry name" value="SET_dom"/>
</dbReference>
<comment type="caution">
    <text evidence="4">The sequence shown here is derived from an EMBL/GenBank/DDBJ whole genome shotgun (WGS) entry which is preliminary data.</text>
</comment>
<dbReference type="Gene3D" id="2.170.270.10">
    <property type="entry name" value="SET domain"/>
    <property type="match status" value="1"/>
</dbReference>
<protein>
    <recommendedName>
        <fullName evidence="3">SET domain-containing protein</fullName>
    </recommendedName>
</protein>
<feature type="signal peptide" evidence="2">
    <location>
        <begin position="1"/>
        <end position="17"/>
    </location>
</feature>
<sequence>MMRLLALLAACSSLALAQRQALKAQLPILDLCAASPLFPDYQLACGKGSIWSSQASAHGDNDTAGNRTTAKKPKKDIWRSDEGWHGPHSCAGPYCAYSRPSFAGGRGIVLVSTAYNAEEASHIPAFTREPDGNTDQGDSSLYRVVEIPGKGKGLVASKPIKRGQRIMVQSPAVVIHRRFIDDIDLESQYRLLDVVVGYLPEQTREVFMEQMGQSGGHKVHDIIHTNSFELRLGIRDGHHFGNYPEVSRYNHDCRPNVAFYIDTDLRHYTHAVRDIKPGEELTISYVDSLSTRKVRQDRAQRNWGFGCTCQQCSLPPPLVRDSDARLGRMWQIEQELSDWTAVDFDEDQIEVLINLYQQENVDQSHGFEAYRLAALNYNSIENEDKAVEYATLALEQLLLERGPAVRDVKDIMELLDSPRKHWSWRKRL</sequence>
<dbReference type="PANTHER" id="PTHR47332:SF6">
    <property type="entry name" value="SET DOMAIN-CONTAINING PROTEIN"/>
    <property type="match status" value="1"/>
</dbReference>
<evidence type="ECO:0000259" key="3">
    <source>
        <dbReference type="PROSITE" id="PS50280"/>
    </source>
</evidence>
<dbReference type="AlphaFoldDB" id="A0A8H6J2V4"/>
<evidence type="ECO:0000256" key="1">
    <source>
        <dbReference type="SAM" id="MobiDB-lite"/>
    </source>
</evidence>
<dbReference type="PROSITE" id="PS50280">
    <property type="entry name" value="SET"/>
    <property type="match status" value="1"/>
</dbReference>
<dbReference type="SMART" id="SM00317">
    <property type="entry name" value="SET"/>
    <property type="match status" value="1"/>
</dbReference>
<accession>A0A8H6J2V4</accession>
<evidence type="ECO:0000313" key="4">
    <source>
        <dbReference type="EMBL" id="KAF6805136.1"/>
    </source>
</evidence>
<feature type="chain" id="PRO_5034137935" description="SET domain-containing protein" evidence="2">
    <location>
        <begin position="18"/>
        <end position="428"/>
    </location>
</feature>
<dbReference type="Pfam" id="PF00856">
    <property type="entry name" value="SET"/>
    <property type="match status" value="1"/>
</dbReference>
<keyword evidence="5" id="KW-1185">Reference proteome</keyword>
<organism evidence="4 5">
    <name type="scientific">Colletotrichum sojae</name>
    <dbReference type="NCBI Taxonomy" id="2175907"/>
    <lineage>
        <taxon>Eukaryota</taxon>
        <taxon>Fungi</taxon>
        <taxon>Dikarya</taxon>
        <taxon>Ascomycota</taxon>
        <taxon>Pezizomycotina</taxon>
        <taxon>Sordariomycetes</taxon>
        <taxon>Hypocreomycetidae</taxon>
        <taxon>Glomerellales</taxon>
        <taxon>Glomerellaceae</taxon>
        <taxon>Colletotrichum</taxon>
        <taxon>Colletotrichum orchidearum species complex</taxon>
    </lineage>
</organism>
<dbReference type="Proteomes" id="UP000652219">
    <property type="component" value="Unassembled WGS sequence"/>
</dbReference>
<reference evidence="4 5" key="1">
    <citation type="journal article" date="2020" name="Phytopathology">
        <title>Genome Sequence Resources of Colletotrichum truncatum, C. plurivorum, C. musicola, and C. sojae: Four Species Pathogenic to Soybean (Glycine max).</title>
        <authorList>
            <person name="Rogerio F."/>
            <person name="Boufleur T.R."/>
            <person name="Ciampi-Guillardi M."/>
            <person name="Sukno S.A."/>
            <person name="Thon M.R."/>
            <person name="Massola Junior N.S."/>
            <person name="Baroncelli R."/>
        </authorList>
    </citation>
    <scope>NUCLEOTIDE SEQUENCE [LARGE SCALE GENOMIC DNA]</scope>
    <source>
        <strain evidence="4 5">LFN0009</strain>
    </source>
</reference>
<proteinExistence type="predicted"/>
<dbReference type="InterPro" id="IPR053185">
    <property type="entry name" value="SET_domain_protein"/>
</dbReference>
<feature type="region of interest" description="Disordered" evidence="1">
    <location>
        <begin position="56"/>
        <end position="76"/>
    </location>
</feature>